<evidence type="ECO:0000313" key="2">
    <source>
        <dbReference type="Proteomes" id="UP000017651"/>
    </source>
</evidence>
<dbReference type="GeneID" id="18506539"/>
<organism evidence="1 2">
    <name type="scientific">Clavibacter phage CN1A</name>
    <dbReference type="NCBI Taxonomy" id="1406793"/>
    <lineage>
        <taxon>Viruses</taxon>
        <taxon>Duplodnaviria</taxon>
        <taxon>Heunggongvirae</taxon>
        <taxon>Uroviricota</taxon>
        <taxon>Caudoviricetes</taxon>
        <taxon>Cinunavirus</taxon>
        <taxon>Cinunavirus CN1A</taxon>
    </lineage>
</organism>
<evidence type="ECO:0000313" key="1">
    <source>
        <dbReference type="EMBL" id="AGY47128.1"/>
    </source>
</evidence>
<dbReference type="Proteomes" id="UP000017651">
    <property type="component" value="Segment"/>
</dbReference>
<proteinExistence type="predicted"/>
<accession>U5PXF3</accession>
<protein>
    <submittedName>
        <fullName evidence="1">Uncharacterized protein</fullName>
    </submittedName>
</protein>
<dbReference type="KEGG" id="vg:18506539"/>
<reference evidence="1 2" key="1">
    <citation type="journal article" date="2013" name="Genome Announc.">
        <title>Complete Genome of Clavibacter michiganensis subsp. sepedonicusis Siphophage CN1A.</title>
        <authorList>
            <person name="Kongari R.R."/>
            <person name="Yao G.W."/>
            <person name="Chamakura K.R."/>
            <person name="Kuty Everett G.F."/>
        </authorList>
    </citation>
    <scope>NUCLEOTIDE SEQUENCE [LARGE SCALE GENOMIC DNA]</scope>
</reference>
<gene>
    <name evidence="1" type="ORF">CN1A_19</name>
</gene>
<keyword evidence="2" id="KW-1185">Reference proteome</keyword>
<sequence>MGGMMNSDQAIKLAYAFGETHEKLLVKLDEIKTRAVDDGISDAAFDLALHDWYGAQIVSDLKEYRS</sequence>
<name>U5PXF3_9CAUD</name>
<dbReference type="RefSeq" id="YP_009004231.1">
    <property type="nucleotide sequence ID" value="NC_023549.1"/>
</dbReference>
<dbReference type="EMBL" id="KF669650">
    <property type="protein sequence ID" value="AGY47128.1"/>
    <property type="molecule type" value="Genomic_DNA"/>
</dbReference>